<reference evidence="2" key="1">
    <citation type="submission" date="2013-10" db="EMBL/GenBank/DDBJ databases">
        <title>Genomic analysis of the causative agents of coccidiosis in chickens.</title>
        <authorList>
            <person name="Reid A.J."/>
            <person name="Blake D."/>
            <person name="Billington K."/>
            <person name="Browne H."/>
            <person name="Dunn M."/>
            <person name="Hung S."/>
            <person name="Kawahara F."/>
            <person name="Miranda-Saavedra D."/>
            <person name="Mourier T."/>
            <person name="Nagra H."/>
            <person name="Otto T.D."/>
            <person name="Rawlings N."/>
            <person name="Sanchez A."/>
            <person name="Sanders M."/>
            <person name="Subramaniam C."/>
            <person name="Tay Y."/>
            <person name="Dear P."/>
            <person name="Doerig C."/>
            <person name="Gruber A."/>
            <person name="Parkinson J."/>
            <person name="Shirley M."/>
            <person name="Wan K.L."/>
            <person name="Berriman M."/>
            <person name="Tomley F."/>
            <person name="Pain A."/>
        </authorList>
    </citation>
    <scope>NUCLEOTIDE SEQUENCE [LARGE SCALE GENOMIC DNA]</scope>
    <source>
        <strain evidence="2">Houghton</strain>
    </source>
</reference>
<evidence type="ECO:0000313" key="2">
    <source>
        <dbReference type="EMBL" id="CDJ41993.1"/>
    </source>
</evidence>
<dbReference type="GeneID" id="25251363"/>
<reference evidence="2" key="2">
    <citation type="submission" date="2013-10" db="EMBL/GenBank/DDBJ databases">
        <authorList>
            <person name="Aslett M."/>
        </authorList>
    </citation>
    <scope>NUCLEOTIDE SEQUENCE [LARGE SCALE GENOMIC DNA]</scope>
    <source>
        <strain evidence="2">Houghton</strain>
    </source>
</reference>
<dbReference type="VEuPathDB" id="ToxoDB:ETH_00010850"/>
<organism evidence="2 3">
    <name type="scientific">Eimeria tenella</name>
    <name type="common">Coccidian parasite</name>
    <dbReference type="NCBI Taxonomy" id="5802"/>
    <lineage>
        <taxon>Eukaryota</taxon>
        <taxon>Sar</taxon>
        <taxon>Alveolata</taxon>
        <taxon>Apicomplexa</taxon>
        <taxon>Conoidasida</taxon>
        <taxon>Coccidia</taxon>
        <taxon>Eucoccidiorida</taxon>
        <taxon>Eimeriorina</taxon>
        <taxon>Eimeriidae</taxon>
        <taxon>Eimeria</taxon>
    </lineage>
</organism>
<evidence type="ECO:0000313" key="3">
    <source>
        <dbReference type="Proteomes" id="UP000030747"/>
    </source>
</evidence>
<sequence length="257" mass="27774">MLRLWFIASVVMSVFCGHKADGATTTGTAQTLDCTTEMNEVRKAAGLSEFEKASRETEVLPEYPGTTKKISAENLWKQTCQKLMGENVEITEAGSLVGTVAHYAGAKDCKEAVQYWKDGFSLFKNELPPKYTALGDPDVYTDRAVSFVALYNPKASPVASCAFVTCTKGTAVAAQEMSRRHDSSPLRRLQDGAQTKTAVICLTNPDALAPGTAPFEDDVWQKIVHAIVGLEESNRASPIRPSLAVGFIVTILAHGLL</sequence>
<dbReference type="Pfam" id="PF11054">
    <property type="entry name" value="Surface_antigen"/>
    <property type="match status" value="1"/>
</dbReference>
<dbReference type="OrthoDB" id="10293835at2759"/>
<dbReference type="RefSeq" id="XP_013232743.1">
    <property type="nucleotide sequence ID" value="XM_013377289.1"/>
</dbReference>
<gene>
    <name evidence="2" type="ORF">ETH_00010850</name>
</gene>
<dbReference type="Proteomes" id="UP000030747">
    <property type="component" value="Unassembled WGS sequence"/>
</dbReference>
<name>U6KYK1_EIMTE</name>
<dbReference type="VEuPathDB" id="ToxoDB:ETH2_1144000"/>
<accession>U6KYK1</accession>
<dbReference type="InterPro" id="IPR021288">
    <property type="entry name" value="Surface_antigen"/>
</dbReference>
<proteinExistence type="predicted"/>
<keyword evidence="3" id="KW-1185">Reference proteome</keyword>
<feature type="chain" id="PRO_5004671936" evidence="1">
    <location>
        <begin position="23"/>
        <end position="257"/>
    </location>
</feature>
<dbReference type="EMBL" id="HG675688">
    <property type="protein sequence ID" value="CDJ41993.1"/>
    <property type="molecule type" value="Genomic_DNA"/>
</dbReference>
<dbReference type="AlphaFoldDB" id="U6KYK1"/>
<evidence type="ECO:0000256" key="1">
    <source>
        <dbReference type="SAM" id="SignalP"/>
    </source>
</evidence>
<feature type="signal peptide" evidence="1">
    <location>
        <begin position="1"/>
        <end position="22"/>
    </location>
</feature>
<protein>
    <submittedName>
        <fullName evidence="2">SAG family member</fullName>
    </submittedName>
</protein>
<keyword evidence="1" id="KW-0732">Signal</keyword>